<dbReference type="Proteomes" id="UP000433737">
    <property type="component" value="Unassembled WGS sequence"/>
</dbReference>
<dbReference type="RefSeq" id="WP_159224197.1">
    <property type="nucleotide sequence ID" value="NZ_LR733503.1"/>
</dbReference>
<organism evidence="1 2">
    <name type="scientific">Pantoea brenneri</name>
    <dbReference type="NCBI Taxonomy" id="472694"/>
    <lineage>
        <taxon>Bacteria</taxon>
        <taxon>Pseudomonadati</taxon>
        <taxon>Pseudomonadota</taxon>
        <taxon>Gammaproteobacteria</taxon>
        <taxon>Enterobacterales</taxon>
        <taxon>Erwiniaceae</taxon>
        <taxon>Pantoea</taxon>
    </lineage>
</organism>
<evidence type="ECO:0000313" key="2">
    <source>
        <dbReference type="Proteomes" id="UP000433737"/>
    </source>
</evidence>
<gene>
    <name evidence="1" type="ORF">PANT111_560013</name>
</gene>
<protein>
    <submittedName>
        <fullName evidence="1">Uncharacterized protein</fullName>
    </submittedName>
</protein>
<comment type="caution">
    <text evidence="1">The sequence shown here is derived from an EMBL/GenBank/DDBJ whole genome shotgun (WGS) entry which is preliminary data.</text>
</comment>
<name>A0AAX3JBV1_9GAMM</name>
<dbReference type="EMBL" id="CABWMH010000052">
    <property type="protein sequence ID" value="VXC58666.1"/>
    <property type="molecule type" value="Genomic_DNA"/>
</dbReference>
<reference evidence="1 2" key="1">
    <citation type="submission" date="2019-10" db="EMBL/GenBank/DDBJ databases">
        <authorList>
            <person name="Karimi E."/>
        </authorList>
    </citation>
    <scope>NUCLEOTIDE SEQUENCE [LARGE SCALE GENOMIC DNA]</scope>
    <source>
        <strain evidence="1">Pantoea sp. 111</strain>
    </source>
</reference>
<accession>A0AAX3JBV1</accession>
<evidence type="ECO:0000313" key="1">
    <source>
        <dbReference type="EMBL" id="VXC58666.1"/>
    </source>
</evidence>
<proteinExistence type="predicted"/>
<dbReference type="AlphaFoldDB" id="A0AAX3JBV1"/>
<sequence>MSLVNKFIKNNSLNDASIDIKNSDKKFLEENLLDEMGDKLDPNDDRRGVYNNMFFFMRLRPDVHNLVQQIIEMKDDDSFTILEKHLAMSTFYHENWHWWQYIGSTSGLISSLAFPAQITTNLIDLKKHISLSGKVKPIIRYAKKLPPTEKASLKEKNEINKIKAILIQAEAIRYYRMFVKEPVKLAGKVQHREAEYFKSVGYSFYTAYISSIMLLRSVFGDSHSFLPSPYPWVEKFNELQKKNKQNYHDFSELVIYPIDTRSLYEGQARFNQLLYLNIASNKKLDWSEFDHYKMLEGVYYEAFTHFMNILHIEKRPESINDPLIALYLLIIDIAINPTEGFPFDIINPHAFVELTNPGTRFIYLCHIVNDSHPELKNAITSYSGEEYKNVTRIICDSAKFHLPEHYENKVRGWCENESCIIDLLKQNESFKYESSNILIRIVFARFLSFQLDKFEKPEFFCWPGAYMNDVYKNKELEKLHFKHFAIFREDKNRNIAPATSKSVSNENILNTTFQFYQALGVYDLCRQWIYEDGPFKYRFAWTRDSEVEDDIKNELNSSYQAYFGESLDGFREF</sequence>